<dbReference type="Proteomes" id="UP000185841">
    <property type="component" value="Unassembled WGS sequence"/>
</dbReference>
<dbReference type="SUPFAM" id="SSF55073">
    <property type="entry name" value="Nucleotide cyclase"/>
    <property type="match status" value="1"/>
</dbReference>
<dbReference type="AlphaFoldDB" id="A0A142IKT8"/>
<comment type="cofactor">
    <cofactor evidence="1">
        <name>Mg(2+)</name>
        <dbReference type="ChEBI" id="CHEBI:18420"/>
    </cofactor>
</comment>
<dbReference type="SMART" id="SM00267">
    <property type="entry name" value="GGDEF"/>
    <property type="match status" value="1"/>
</dbReference>
<dbReference type="NCBIfam" id="TIGR00254">
    <property type="entry name" value="GGDEF"/>
    <property type="match status" value="1"/>
</dbReference>
<dbReference type="PROSITE" id="PS00213">
    <property type="entry name" value="LIPOCALIN"/>
    <property type="match status" value="1"/>
</dbReference>
<dbReference type="PROSITE" id="PS50887">
    <property type="entry name" value="GGDEF"/>
    <property type="match status" value="1"/>
</dbReference>
<dbReference type="GO" id="GO:1902201">
    <property type="term" value="P:negative regulation of bacterial-type flagellum-dependent cell motility"/>
    <property type="evidence" value="ECO:0007669"/>
    <property type="project" value="TreeGrafter"/>
</dbReference>
<sequence>MKLPPLDWVNRDSPYLRQMREGFRTLRFDDELEAAYNRYHAGVFLLRMRWALLVAIVLFLAFAVLDSISLPPEVRTGVLGIRLGLIGPTLLLTWLATYRQRLHPYLQVLGGLCALVCGLGIAGIIWVARAHAFPLPYEGIILATVFFYFLTGLRFAVASLCGWLTFLAYLAVELISGLDAEVLLYNLFFLATANVIGSVGCYFLEYATRQNFLALGLLQDLAEKDPLTGLLNRRAFGERAEAGWRHAQREGQPIAVAMMDVDFFKHYNDHYGHSAGDEALRAVAQVLGSHARRPLDVAARYGGEEFVGLWYGLDEAAVMRLLEQLRAEVEGLALAHAASAVAPVVTLSIGLAWLVPQPHQGLADALRLADVALYLAKEQGRNRVVGKRPGTSQVA</sequence>
<evidence type="ECO:0000256" key="4">
    <source>
        <dbReference type="ARBA" id="ARBA00034247"/>
    </source>
</evidence>
<dbReference type="InterPro" id="IPR050469">
    <property type="entry name" value="Diguanylate_Cyclase"/>
</dbReference>
<dbReference type="KEGG" id="palc:A0T30_00535"/>
<dbReference type="GO" id="GO:0043709">
    <property type="term" value="P:cell adhesion involved in single-species biofilm formation"/>
    <property type="evidence" value="ECO:0007669"/>
    <property type="project" value="TreeGrafter"/>
</dbReference>
<dbReference type="InterPro" id="IPR029787">
    <property type="entry name" value="Nucleotide_cyclase"/>
</dbReference>
<evidence type="ECO:0000259" key="5">
    <source>
        <dbReference type="PROSITE" id="PS50887"/>
    </source>
</evidence>
<dbReference type="GO" id="GO:0005886">
    <property type="term" value="C:plasma membrane"/>
    <property type="evidence" value="ECO:0007669"/>
    <property type="project" value="UniProtKB-SubCell"/>
</dbReference>
<dbReference type="EC" id="2.7.7.65" evidence="3"/>
<comment type="subcellular location">
    <subcellularLocation>
        <location evidence="2">Cell inner membrane</location>
    </subcellularLocation>
</comment>
<dbReference type="CDD" id="cd01949">
    <property type="entry name" value="GGDEF"/>
    <property type="match status" value="1"/>
</dbReference>
<proteinExistence type="predicted"/>
<comment type="catalytic activity">
    <reaction evidence="4">
        <text>2 GTP = 3',3'-c-di-GMP + 2 diphosphate</text>
        <dbReference type="Rhea" id="RHEA:24898"/>
        <dbReference type="ChEBI" id="CHEBI:33019"/>
        <dbReference type="ChEBI" id="CHEBI:37565"/>
        <dbReference type="ChEBI" id="CHEBI:58805"/>
        <dbReference type="EC" id="2.7.7.65"/>
    </reaction>
</comment>
<dbReference type="InterPro" id="IPR022272">
    <property type="entry name" value="Lipocalin_CS"/>
</dbReference>
<dbReference type="PANTHER" id="PTHR45138">
    <property type="entry name" value="REGULATORY COMPONENTS OF SENSORY TRANSDUCTION SYSTEM"/>
    <property type="match status" value="1"/>
</dbReference>
<dbReference type="FunFam" id="3.30.70.270:FF:000001">
    <property type="entry name" value="Diguanylate cyclase domain protein"/>
    <property type="match status" value="1"/>
</dbReference>
<name>A0A142IKT8_AQUAC</name>
<dbReference type="Gene3D" id="3.30.70.270">
    <property type="match status" value="1"/>
</dbReference>
<evidence type="ECO:0000313" key="6">
    <source>
        <dbReference type="EMBL" id="SIP95845.1"/>
    </source>
</evidence>
<dbReference type="RefSeq" id="WP_061902618.1">
    <property type="nucleotide sequence ID" value="NZ_CP014784.1"/>
</dbReference>
<dbReference type="Pfam" id="PF00990">
    <property type="entry name" value="GGDEF"/>
    <property type="match status" value="1"/>
</dbReference>
<dbReference type="InterPro" id="IPR043128">
    <property type="entry name" value="Rev_trsase/Diguanyl_cyclase"/>
</dbReference>
<dbReference type="GeneID" id="42928241"/>
<accession>A0A142IKT8</accession>
<evidence type="ECO:0000256" key="1">
    <source>
        <dbReference type="ARBA" id="ARBA00001946"/>
    </source>
</evidence>
<organism evidence="6 7">
    <name type="scientific">Aquipseudomonas alcaligenes</name>
    <name type="common">Pseudomonas alcaligenes</name>
    <dbReference type="NCBI Taxonomy" id="43263"/>
    <lineage>
        <taxon>Bacteria</taxon>
        <taxon>Pseudomonadati</taxon>
        <taxon>Pseudomonadota</taxon>
        <taxon>Gammaproteobacteria</taxon>
        <taxon>Pseudomonadales</taxon>
        <taxon>Pseudomonadaceae</taxon>
        <taxon>Aquipseudomonas</taxon>
    </lineage>
</organism>
<protein>
    <recommendedName>
        <fullName evidence="3">diguanylate cyclase</fullName>
        <ecNumber evidence="3">2.7.7.65</ecNumber>
    </recommendedName>
</protein>
<dbReference type="PANTHER" id="PTHR45138:SF9">
    <property type="entry name" value="DIGUANYLATE CYCLASE DGCM-RELATED"/>
    <property type="match status" value="1"/>
</dbReference>
<evidence type="ECO:0000313" key="7">
    <source>
        <dbReference type="Proteomes" id="UP000185841"/>
    </source>
</evidence>
<evidence type="ECO:0000256" key="3">
    <source>
        <dbReference type="ARBA" id="ARBA00012528"/>
    </source>
</evidence>
<dbReference type="InterPro" id="IPR000160">
    <property type="entry name" value="GGDEF_dom"/>
</dbReference>
<reference evidence="6 7" key="1">
    <citation type="submission" date="2017-01" db="EMBL/GenBank/DDBJ databases">
        <authorList>
            <person name="Mah S.A."/>
            <person name="Swanson W.J."/>
            <person name="Moy G.W."/>
            <person name="Vacquier V.D."/>
        </authorList>
    </citation>
    <scope>NUCLEOTIDE SEQUENCE [LARGE SCALE GENOMIC DNA]</scope>
    <source>
        <strain evidence="6 7">RU36E</strain>
    </source>
</reference>
<dbReference type="EMBL" id="FTMP01000001">
    <property type="protein sequence ID" value="SIP95845.1"/>
    <property type="molecule type" value="Genomic_DNA"/>
</dbReference>
<feature type="domain" description="GGDEF" evidence="5">
    <location>
        <begin position="252"/>
        <end position="389"/>
    </location>
</feature>
<dbReference type="GO" id="GO:0052621">
    <property type="term" value="F:diguanylate cyclase activity"/>
    <property type="evidence" value="ECO:0007669"/>
    <property type="project" value="UniProtKB-EC"/>
</dbReference>
<evidence type="ECO:0000256" key="2">
    <source>
        <dbReference type="ARBA" id="ARBA00004533"/>
    </source>
</evidence>
<gene>
    <name evidence="6" type="ORF">SAMN05878282_101558</name>
</gene>